<dbReference type="InterPro" id="IPR008266">
    <property type="entry name" value="Tyr_kinase_AS"/>
</dbReference>
<dbReference type="AlphaFoldDB" id="A0AAJ6QT89"/>
<organism evidence="8 9">
    <name type="scientific">Galendromus occidentalis</name>
    <name type="common">western predatory mite</name>
    <dbReference type="NCBI Taxonomy" id="34638"/>
    <lineage>
        <taxon>Eukaryota</taxon>
        <taxon>Metazoa</taxon>
        <taxon>Ecdysozoa</taxon>
        <taxon>Arthropoda</taxon>
        <taxon>Chelicerata</taxon>
        <taxon>Arachnida</taxon>
        <taxon>Acari</taxon>
        <taxon>Parasitiformes</taxon>
        <taxon>Mesostigmata</taxon>
        <taxon>Gamasina</taxon>
        <taxon>Phytoseioidea</taxon>
        <taxon>Phytoseiidae</taxon>
        <taxon>Typhlodrominae</taxon>
        <taxon>Galendromus</taxon>
    </lineage>
</organism>
<evidence type="ECO:0000313" key="8">
    <source>
        <dbReference type="Proteomes" id="UP000694867"/>
    </source>
</evidence>
<dbReference type="InterPro" id="IPR011009">
    <property type="entry name" value="Kinase-like_dom_sf"/>
</dbReference>
<dbReference type="Proteomes" id="UP000694867">
    <property type="component" value="Unplaced"/>
</dbReference>
<protein>
    <submittedName>
        <fullName evidence="9">Probable serine/threonine-protein kinase DDB_G0277449</fullName>
    </submittedName>
</protein>
<dbReference type="InterPro" id="IPR000719">
    <property type="entry name" value="Prot_kinase_dom"/>
</dbReference>
<dbReference type="PROSITE" id="PS00107">
    <property type="entry name" value="PROTEIN_KINASE_ATP"/>
    <property type="match status" value="1"/>
</dbReference>
<keyword evidence="8" id="KW-1185">Reference proteome</keyword>
<dbReference type="Gene3D" id="1.10.510.10">
    <property type="entry name" value="Transferase(Phosphotransferase) domain 1"/>
    <property type="match status" value="1"/>
</dbReference>
<evidence type="ECO:0000256" key="1">
    <source>
        <dbReference type="ARBA" id="ARBA00022527"/>
    </source>
</evidence>
<evidence type="ECO:0000256" key="5">
    <source>
        <dbReference type="ARBA" id="ARBA00022840"/>
    </source>
</evidence>
<dbReference type="InterPro" id="IPR017441">
    <property type="entry name" value="Protein_kinase_ATP_BS"/>
</dbReference>
<evidence type="ECO:0000256" key="3">
    <source>
        <dbReference type="ARBA" id="ARBA00022741"/>
    </source>
</evidence>
<dbReference type="GO" id="GO:0004674">
    <property type="term" value="F:protein serine/threonine kinase activity"/>
    <property type="evidence" value="ECO:0007669"/>
    <property type="project" value="UniProtKB-KW"/>
</dbReference>
<keyword evidence="5 6" id="KW-0067">ATP-binding</keyword>
<dbReference type="SUPFAM" id="SSF56112">
    <property type="entry name" value="Protein kinase-like (PK-like)"/>
    <property type="match status" value="1"/>
</dbReference>
<keyword evidence="2" id="KW-0808">Transferase</keyword>
<proteinExistence type="predicted"/>
<dbReference type="GeneID" id="100899271"/>
<keyword evidence="3 6" id="KW-0547">Nucleotide-binding</keyword>
<dbReference type="KEGG" id="goe:100899271"/>
<dbReference type="RefSeq" id="XP_003743227.1">
    <property type="nucleotide sequence ID" value="XM_003743179.1"/>
</dbReference>
<feature type="binding site" evidence="6">
    <location>
        <position position="121"/>
    </location>
    <ligand>
        <name>ATP</name>
        <dbReference type="ChEBI" id="CHEBI:30616"/>
    </ligand>
</feature>
<evidence type="ECO:0000256" key="2">
    <source>
        <dbReference type="ARBA" id="ARBA00022679"/>
    </source>
</evidence>
<dbReference type="PANTHER" id="PTHR24351">
    <property type="entry name" value="RIBOSOMAL PROTEIN S6 KINASE"/>
    <property type="match status" value="1"/>
</dbReference>
<dbReference type="PROSITE" id="PS50011">
    <property type="entry name" value="PROTEIN_KINASE_DOM"/>
    <property type="match status" value="1"/>
</dbReference>
<evidence type="ECO:0000259" key="7">
    <source>
        <dbReference type="PROSITE" id="PS50011"/>
    </source>
</evidence>
<evidence type="ECO:0000256" key="4">
    <source>
        <dbReference type="ARBA" id="ARBA00022777"/>
    </source>
</evidence>
<sequence length="381" mass="43386">MYTDKIEVEGFEHGYERRAEDPRLETHGNATFTHSTGKILSSPRLRLRSICQWMSFTMRRNNDIGQSQGVFWQNARDTRKRNWNLENLQVEDLLGRGSFGEVFQVKAKDDGSEAAIKRIKKNVLNTEKDLSRVKAEFSCWRAMSGHPNVISLFAFVETDTYWCFIMERGNFGSLSQVLRSSDVMLGSQDVRKIAAQLAHAISTLHHAGYLHRDISCSNVLLTENLDCRLIDFGLSVKGTTATSRSGSLAYMAPEVLNRRPAGCAADWWSWGIVVYTMIVGKSPLALFAIREQIDLENISKESRYELAKKTPVVLSTRTSPEERALLVDVLRPDPESRLGMRDGMNFDLLKAHPYFHGVDWTQLDAAKRKILRRIEIRAKRT</sequence>
<keyword evidence="4 9" id="KW-0418">Kinase</keyword>
<evidence type="ECO:0000313" key="9">
    <source>
        <dbReference type="RefSeq" id="XP_003743227.1"/>
    </source>
</evidence>
<dbReference type="Pfam" id="PF00069">
    <property type="entry name" value="Pkinase"/>
    <property type="match status" value="1"/>
</dbReference>
<keyword evidence="1" id="KW-0723">Serine/threonine-protein kinase</keyword>
<gene>
    <name evidence="9" type="primary">LOC100899271</name>
</gene>
<evidence type="ECO:0000256" key="6">
    <source>
        <dbReference type="PROSITE-ProRule" id="PRU10141"/>
    </source>
</evidence>
<dbReference type="PROSITE" id="PS00109">
    <property type="entry name" value="PROTEIN_KINASE_TYR"/>
    <property type="match status" value="1"/>
</dbReference>
<feature type="domain" description="Protein kinase" evidence="7">
    <location>
        <begin position="88"/>
        <end position="355"/>
    </location>
</feature>
<reference evidence="9" key="1">
    <citation type="submission" date="2025-08" db="UniProtKB">
        <authorList>
            <consortium name="RefSeq"/>
        </authorList>
    </citation>
    <scope>IDENTIFICATION</scope>
</reference>
<accession>A0AAJ6QT89</accession>
<dbReference type="GO" id="GO:0005524">
    <property type="term" value="F:ATP binding"/>
    <property type="evidence" value="ECO:0007669"/>
    <property type="project" value="UniProtKB-UniRule"/>
</dbReference>
<name>A0AAJ6QT89_9ACAR</name>